<comment type="similarity">
    <text evidence="1">Belongs to the CCM2 family.</text>
</comment>
<feature type="compositionally biased region" description="Acidic residues" evidence="2">
    <location>
        <begin position="541"/>
        <end position="551"/>
    </location>
</feature>
<dbReference type="FunFam" id="1.20.1160.20:FF:000004">
    <property type="entry name" value="Cerebral cavernous malformation 2"/>
    <property type="match status" value="1"/>
</dbReference>
<gene>
    <name evidence="4" type="ORF">mMyoMyo1_002324</name>
</gene>
<keyword evidence="5" id="KW-1185">Reference proteome</keyword>
<organism evidence="4 5">
    <name type="scientific">Myotis myotis</name>
    <name type="common">Greater mouse-eared bat</name>
    <name type="synonym">Vespertilio myotis</name>
    <dbReference type="NCBI Taxonomy" id="51298"/>
    <lineage>
        <taxon>Eukaryota</taxon>
        <taxon>Metazoa</taxon>
        <taxon>Chordata</taxon>
        <taxon>Craniata</taxon>
        <taxon>Vertebrata</taxon>
        <taxon>Euteleostomi</taxon>
        <taxon>Mammalia</taxon>
        <taxon>Eutheria</taxon>
        <taxon>Laurasiatheria</taxon>
        <taxon>Chiroptera</taxon>
        <taxon>Yangochiroptera</taxon>
        <taxon>Vespertilionidae</taxon>
        <taxon>Myotis</taxon>
    </lineage>
</organism>
<proteinExistence type="inferred from homology"/>
<dbReference type="VEuPathDB" id="HostDB:GeneID_118663637"/>
<evidence type="ECO:0000313" key="4">
    <source>
        <dbReference type="EMBL" id="KAF6329672.1"/>
    </source>
</evidence>
<evidence type="ECO:0000259" key="3">
    <source>
        <dbReference type="Pfam" id="PF16545"/>
    </source>
</evidence>
<evidence type="ECO:0000313" key="5">
    <source>
        <dbReference type="Proteomes" id="UP000527355"/>
    </source>
</evidence>
<dbReference type="GO" id="GO:0003007">
    <property type="term" value="P:heart morphogenesis"/>
    <property type="evidence" value="ECO:0007669"/>
    <property type="project" value="TreeGrafter"/>
</dbReference>
<feature type="region of interest" description="Disordered" evidence="2">
    <location>
        <begin position="212"/>
        <end position="291"/>
    </location>
</feature>
<dbReference type="PANTHER" id="PTHR21642">
    <property type="entry name" value="CEREBRAL CAVERNOUS MALFORMATIONS PROTEIN 2 HOMOLOG"/>
    <property type="match status" value="1"/>
</dbReference>
<protein>
    <submittedName>
        <fullName evidence="4">CCM2 like scaffold protein</fullName>
    </submittedName>
</protein>
<evidence type="ECO:0000256" key="2">
    <source>
        <dbReference type="SAM" id="MobiDB-lite"/>
    </source>
</evidence>
<dbReference type="EMBL" id="JABWUV010000009">
    <property type="protein sequence ID" value="KAF6329672.1"/>
    <property type="molecule type" value="Genomic_DNA"/>
</dbReference>
<feature type="domain" description="Cerebral cavernous malformations 2 harmonin-homology" evidence="3">
    <location>
        <begin position="399"/>
        <end position="498"/>
    </location>
</feature>
<name>A0A7J7VWZ7_MYOMY</name>
<dbReference type="Pfam" id="PF16545">
    <property type="entry name" value="CCM2_C"/>
    <property type="match status" value="1"/>
</dbReference>
<sequence>MEYEVKKGKKGPLLRLMFPKAARRAGAAVRSSVSRRPLHSMPLYPPDYLIDPQILLCDYLEKEVKFLGHLTWVTSSLNPSSRDELLQLLDTARQLKELPLKTTAEQDSILSLSARCLLLTWRDNEELILRIPTHEIAAASYLQDDALHLLVLKTGLGVDPVPAGVDASPGGAGRDPGPPGAAPEKRRVGTTERRHTICSLDWRMAWGGGAGAEARAGGGGGSLERQRAGARASGSWERRQTFSGSWERRHGGGGGGGGGKPGGSWERRQAGGGGSWERRHPGSNPLDPQDPSPDAYCNLVILAVANRDAAEESCALICQVFQIIYGDQSIECVDRAGYHYTSTPERPWLCSRSDSCRTDGTYAYDADFSCCSSFNGSQDTFEACYSGTSTPSFHDSHCSGSDHSALGLEQLQDYMVTLRSKLGPLEIQQFALLLREYRLGLPIQDYCSGLLKLYGDRRKFFLLGMRPFIQDQDIGYFEGFLEGVGIREGGILTDSFGRIKRSMSSTSASAVRSYDGAAQRPEEQTFHRLLADITHDIEALAPDDDDEDSTDEEARGSPGGNEASEDNYL</sequence>
<reference evidence="4 5" key="1">
    <citation type="journal article" date="2020" name="Nature">
        <title>Six reference-quality genomes reveal evolution of bat adaptations.</title>
        <authorList>
            <person name="Jebb D."/>
            <person name="Huang Z."/>
            <person name="Pippel M."/>
            <person name="Hughes G.M."/>
            <person name="Lavrichenko K."/>
            <person name="Devanna P."/>
            <person name="Winkler S."/>
            <person name="Jermiin L.S."/>
            <person name="Skirmuntt E.C."/>
            <person name="Katzourakis A."/>
            <person name="Burkitt-Gray L."/>
            <person name="Ray D.A."/>
            <person name="Sullivan K.A.M."/>
            <person name="Roscito J.G."/>
            <person name="Kirilenko B.M."/>
            <person name="Davalos L.M."/>
            <person name="Corthals A.P."/>
            <person name="Power M.L."/>
            <person name="Jones G."/>
            <person name="Ransome R.D."/>
            <person name="Dechmann D.K.N."/>
            <person name="Locatelli A.G."/>
            <person name="Puechmaille S.J."/>
            <person name="Fedrigo O."/>
            <person name="Jarvis E.D."/>
            <person name="Hiller M."/>
            <person name="Vernes S.C."/>
            <person name="Myers E.W."/>
            <person name="Teeling E.C."/>
        </authorList>
    </citation>
    <scope>NUCLEOTIDE SEQUENCE [LARGE SCALE GENOMIC DNA]</scope>
    <source>
        <strain evidence="4">MMyoMyo1</strain>
        <tissue evidence="4">Flight muscle</tissue>
    </source>
</reference>
<feature type="compositionally biased region" description="Basic and acidic residues" evidence="2">
    <location>
        <begin position="236"/>
        <end position="250"/>
    </location>
</feature>
<feature type="compositionally biased region" description="Gly residues" evidence="2">
    <location>
        <begin position="252"/>
        <end position="262"/>
    </location>
</feature>
<dbReference type="CDD" id="cd13516">
    <property type="entry name" value="HHD_CCM2"/>
    <property type="match status" value="1"/>
</dbReference>
<dbReference type="CDD" id="cd13166">
    <property type="entry name" value="PTB_CCM2"/>
    <property type="match status" value="1"/>
</dbReference>
<dbReference type="InterPro" id="IPR032375">
    <property type="entry name" value="CCM2_C"/>
</dbReference>
<dbReference type="Gene3D" id="2.30.29.30">
    <property type="entry name" value="Pleckstrin-homology domain (PH domain)/Phosphotyrosine-binding domain (PTB)"/>
    <property type="match status" value="1"/>
</dbReference>
<feature type="region of interest" description="Disordered" evidence="2">
    <location>
        <begin position="540"/>
        <end position="569"/>
    </location>
</feature>
<dbReference type="Gene3D" id="1.20.1160.20">
    <property type="match status" value="1"/>
</dbReference>
<comment type="caution">
    <text evidence="4">The sequence shown here is derived from an EMBL/GenBank/DDBJ whole genome shotgun (WGS) entry which is preliminary data.</text>
</comment>
<accession>A0A7J7VWZ7</accession>
<evidence type="ECO:0000256" key="1">
    <source>
        <dbReference type="ARBA" id="ARBA00010822"/>
    </source>
</evidence>
<dbReference type="InterPro" id="IPR026159">
    <property type="entry name" value="Malcavernin"/>
</dbReference>
<dbReference type="PANTHER" id="PTHR21642:SF2">
    <property type="entry name" value="CEREBRAL CAVERNOUS MALFORMATIONS 2 PROTEIN-LIKE"/>
    <property type="match status" value="1"/>
</dbReference>
<dbReference type="Proteomes" id="UP000527355">
    <property type="component" value="Unassembled WGS sequence"/>
</dbReference>
<feature type="region of interest" description="Disordered" evidence="2">
    <location>
        <begin position="163"/>
        <end position="193"/>
    </location>
</feature>
<dbReference type="InterPro" id="IPR011993">
    <property type="entry name" value="PH-like_dom_sf"/>
</dbReference>
<feature type="compositionally biased region" description="Gly residues" evidence="2">
    <location>
        <begin position="212"/>
        <end position="222"/>
    </location>
</feature>
<dbReference type="AlphaFoldDB" id="A0A7J7VWZ7"/>
<dbReference type="OrthoDB" id="5828470at2759"/>
<feature type="compositionally biased region" description="Basic and acidic residues" evidence="2">
    <location>
        <begin position="183"/>
        <end position="193"/>
    </location>
</feature>